<reference evidence="9" key="2">
    <citation type="submission" date="2022-06" db="UniProtKB">
        <authorList>
            <consortium name="EnsemblMetazoa"/>
        </authorList>
    </citation>
    <scope>IDENTIFICATION</scope>
    <source>
        <strain evidence="9">PS312</strain>
    </source>
</reference>
<feature type="compositionally biased region" description="Low complexity" evidence="8">
    <location>
        <begin position="541"/>
        <end position="551"/>
    </location>
</feature>
<feature type="compositionally biased region" description="Pro residues" evidence="8">
    <location>
        <begin position="351"/>
        <end position="363"/>
    </location>
</feature>
<accession>A0A8R1YGB4</accession>
<evidence type="ECO:0000256" key="2">
    <source>
        <dbReference type="ARBA" id="ARBA00004906"/>
    </source>
</evidence>
<gene>
    <name evidence="9" type="primary">WBGene00115444</name>
</gene>
<dbReference type="InterPro" id="IPR017907">
    <property type="entry name" value="Znf_RING_CS"/>
</dbReference>
<organism evidence="9 10">
    <name type="scientific">Pristionchus pacificus</name>
    <name type="common">Parasitic nematode worm</name>
    <dbReference type="NCBI Taxonomy" id="54126"/>
    <lineage>
        <taxon>Eukaryota</taxon>
        <taxon>Metazoa</taxon>
        <taxon>Ecdysozoa</taxon>
        <taxon>Nematoda</taxon>
        <taxon>Chromadorea</taxon>
        <taxon>Rhabditida</taxon>
        <taxon>Rhabditina</taxon>
        <taxon>Diplogasteromorpha</taxon>
        <taxon>Diplogasteroidea</taxon>
        <taxon>Neodiplogasteridae</taxon>
        <taxon>Pristionchus</taxon>
    </lineage>
</organism>
<dbReference type="InterPro" id="IPR013083">
    <property type="entry name" value="Znf_RING/FYVE/PHD"/>
</dbReference>
<feature type="compositionally biased region" description="Basic and acidic residues" evidence="8">
    <location>
        <begin position="265"/>
        <end position="277"/>
    </location>
</feature>
<dbReference type="GO" id="GO:0000151">
    <property type="term" value="C:ubiquitin ligase complex"/>
    <property type="evidence" value="ECO:0000318"/>
    <property type="project" value="GO_Central"/>
</dbReference>
<dbReference type="Proteomes" id="UP000005239">
    <property type="component" value="Unassembled WGS sequence"/>
</dbReference>
<comment type="pathway">
    <text evidence="2">Protein modification; protein ubiquitination.</text>
</comment>
<feature type="region of interest" description="Disordered" evidence="8">
    <location>
        <begin position="1"/>
        <end position="26"/>
    </location>
</feature>
<evidence type="ECO:0000256" key="7">
    <source>
        <dbReference type="ARBA" id="ARBA00022833"/>
    </source>
</evidence>
<feature type="compositionally biased region" description="Acidic residues" evidence="8">
    <location>
        <begin position="296"/>
        <end position="308"/>
    </location>
</feature>
<reference evidence="10" key="1">
    <citation type="journal article" date="2008" name="Nat. Genet.">
        <title>The Pristionchus pacificus genome provides a unique perspective on nematode lifestyle and parasitism.</title>
        <authorList>
            <person name="Dieterich C."/>
            <person name="Clifton S.W."/>
            <person name="Schuster L.N."/>
            <person name="Chinwalla A."/>
            <person name="Delehaunty K."/>
            <person name="Dinkelacker I."/>
            <person name="Fulton L."/>
            <person name="Fulton R."/>
            <person name="Godfrey J."/>
            <person name="Minx P."/>
            <person name="Mitreva M."/>
            <person name="Roeseler W."/>
            <person name="Tian H."/>
            <person name="Witte H."/>
            <person name="Yang S.P."/>
            <person name="Wilson R.K."/>
            <person name="Sommer R.J."/>
        </authorList>
    </citation>
    <scope>NUCLEOTIDE SEQUENCE [LARGE SCALE GENOMIC DNA]</scope>
    <source>
        <strain evidence="10">PS312</strain>
    </source>
</reference>
<evidence type="ECO:0000313" key="9">
    <source>
        <dbReference type="EnsemblMetazoa" id="PPA25890.1"/>
    </source>
</evidence>
<dbReference type="SMART" id="SM00184">
    <property type="entry name" value="RING"/>
    <property type="match status" value="1"/>
</dbReference>
<protein>
    <recommendedName>
        <fullName evidence="3">RING-type E3 ubiquitin transferase</fullName>
        <ecNumber evidence="3">2.3.2.27</ecNumber>
    </recommendedName>
</protein>
<evidence type="ECO:0000256" key="8">
    <source>
        <dbReference type="SAM" id="MobiDB-lite"/>
    </source>
</evidence>
<dbReference type="InterPro" id="IPR043540">
    <property type="entry name" value="RING1/RING2"/>
</dbReference>
<dbReference type="GO" id="GO:0031519">
    <property type="term" value="C:PcG protein complex"/>
    <property type="evidence" value="ECO:0000318"/>
    <property type="project" value="GO_Central"/>
</dbReference>
<feature type="compositionally biased region" description="Polar residues" evidence="8">
    <location>
        <begin position="529"/>
        <end position="540"/>
    </location>
</feature>
<evidence type="ECO:0000256" key="6">
    <source>
        <dbReference type="ARBA" id="ARBA00022771"/>
    </source>
</evidence>
<dbReference type="Gene3D" id="3.30.40.10">
    <property type="entry name" value="Zinc/RING finger domain, C3HC4 (zinc finger)"/>
    <property type="match status" value="1"/>
</dbReference>
<dbReference type="GO" id="GO:0008270">
    <property type="term" value="F:zinc ion binding"/>
    <property type="evidence" value="ECO:0007669"/>
    <property type="project" value="UniProtKB-KW"/>
</dbReference>
<feature type="compositionally biased region" description="Acidic residues" evidence="8">
    <location>
        <begin position="387"/>
        <end position="405"/>
    </location>
</feature>
<evidence type="ECO:0000256" key="5">
    <source>
        <dbReference type="ARBA" id="ARBA00022723"/>
    </source>
</evidence>
<dbReference type="InterPro" id="IPR001841">
    <property type="entry name" value="Znf_RING"/>
</dbReference>
<dbReference type="AlphaFoldDB" id="A0A2A6BI50"/>
<feature type="compositionally biased region" description="Acidic residues" evidence="8">
    <location>
        <begin position="278"/>
        <end position="287"/>
    </location>
</feature>
<feature type="compositionally biased region" description="Polar residues" evidence="8">
    <location>
        <begin position="1"/>
        <end position="20"/>
    </location>
</feature>
<dbReference type="EnsemblMetazoa" id="PPA25890.1">
    <property type="protein sequence ID" value="PPA25890.1"/>
    <property type="gene ID" value="WBGene00115444"/>
</dbReference>
<feature type="region of interest" description="Disordered" evidence="8">
    <location>
        <begin position="163"/>
        <end position="201"/>
    </location>
</feature>
<dbReference type="SUPFAM" id="SSF57850">
    <property type="entry name" value="RING/U-box"/>
    <property type="match status" value="1"/>
</dbReference>
<feature type="compositionally biased region" description="Basic and acidic residues" evidence="8">
    <location>
        <begin position="603"/>
        <end position="613"/>
    </location>
</feature>
<dbReference type="PANTHER" id="PTHR46076">
    <property type="entry name" value="E3 UBIQUITIN-PROTEIN LIGASE RING1 / RING 2 FAMILY MEMBER"/>
    <property type="match status" value="1"/>
</dbReference>
<evidence type="ECO:0000313" key="10">
    <source>
        <dbReference type="Proteomes" id="UP000005239"/>
    </source>
</evidence>
<dbReference type="PROSITE" id="PS50089">
    <property type="entry name" value="ZF_RING_2"/>
    <property type="match status" value="1"/>
</dbReference>
<sequence>MASGGTSSVYRTGRNDSGSGSEDENDKELVLNEYDKTRQVVPLVHGRSVVMSTKLLSTEFTCPICLDLLTNTMTTKDCLHRFCYECISQAIKGNRECPTCRTKLVSMRNLRHDRNFDEMIKRIYPDRRKYEDMLEVANQEGDDALSSLFASFVDEDDVKRDHHVDVDAPTPPALLGSSRATSPMEMEEESGRKTPPWITAGDLDPRKMDAYEKKLYMQAQKAYLKLKSTRLGSRLAGLDRIFDCDVTETYSKTSRKTISSPSTEAKTRDDAKSKDSSDDSGDSEDSDNERATIQAELDEDQMEEEELMDDRLFLVQTSREVAKKLKEKEGPSEQSAGGTAGEAADDLVVPPFDPRTNPEPPYPDALESFAELMPNGKGATWQPPEDNNPEQQEDDLDEEEADQEADIERLYAEKKPEGVFSDLGKHQEKKDKYMCPETKLHLREINELRAGSLADLKATLEDTEQFELGEATAWYAQIKDGEEMVYYEKNKQPITRGRRGPTAVFNVDEEVERLGRKITLKDIRDDMSNTDSGADQTPCTLSLASSPPSSVLELSDIDEEKEKEVMMCPQEAAVPVELPPLDHGKVQERLHSWIGDVAPNTPEHPDTPLDRSMNDSGDEEDCESLPEDYEIETELRPSATLLARPEVPPEVLQPRFIRTQNTTTVEHLGEFLYQRWLEDIQMNQTVHAMTLTRPDHFYVFNRLDRHCNIVMLYETLATAQNLTARDDHLVIYFDIQRAEINSTEISLLAMIVPAEDREEGAEGEAAADASLRNSDSAGPSGLRGEGAAENELPVGSSMSA</sequence>
<feature type="region of interest" description="Disordered" evidence="8">
    <location>
        <begin position="525"/>
        <end position="551"/>
    </location>
</feature>
<dbReference type="EC" id="2.3.2.27" evidence="3"/>
<evidence type="ECO:0000256" key="1">
    <source>
        <dbReference type="ARBA" id="ARBA00000900"/>
    </source>
</evidence>
<dbReference type="GO" id="GO:0003682">
    <property type="term" value="F:chromatin binding"/>
    <property type="evidence" value="ECO:0000318"/>
    <property type="project" value="GO_Central"/>
</dbReference>
<proteinExistence type="predicted"/>
<accession>A0A2A6BI50</accession>
<dbReference type="OrthoDB" id="337575at2759"/>
<name>A0A2A6BI50_PRIPA</name>
<dbReference type="PROSITE" id="PS00518">
    <property type="entry name" value="ZF_RING_1"/>
    <property type="match status" value="1"/>
</dbReference>
<dbReference type="PANTHER" id="PTHR46076:SF3">
    <property type="entry name" value="E3 UBIQUITIN-PROTEIN LIGASE RING1"/>
    <property type="match status" value="1"/>
</dbReference>
<keyword evidence="10" id="KW-1185">Reference proteome</keyword>
<dbReference type="GO" id="GO:0061630">
    <property type="term" value="F:ubiquitin protein ligase activity"/>
    <property type="evidence" value="ECO:0000318"/>
    <property type="project" value="GO_Central"/>
</dbReference>
<feature type="region of interest" description="Disordered" evidence="8">
    <location>
        <begin position="251"/>
        <end position="430"/>
    </location>
</feature>
<feature type="compositionally biased region" description="Polar residues" evidence="8">
    <location>
        <begin position="251"/>
        <end position="264"/>
    </location>
</feature>
<evidence type="ECO:0000256" key="3">
    <source>
        <dbReference type="ARBA" id="ARBA00012483"/>
    </source>
</evidence>
<dbReference type="Pfam" id="PF13923">
    <property type="entry name" value="zf-C3HC4_2"/>
    <property type="match status" value="1"/>
</dbReference>
<keyword evidence="7" id="KW-0862">Zinc</keyword>
<keyword evidence="4" id="KW-0808">Transferase</keyword>
<comment type="catalytic activity">
    <reaction evidence="1">
        <text>S-ubiquitinyl-[E2 ubiquitin-conjugating enzyme]-L-cysteine + [acceptor protein]-L-lysine = [E2 ubiquitin-conjugating enzyme]-L-cysteine + N(6)-ubiquitinyl-[acceptor protein]-L-lysine.</text>
        <dbReference type="EC" id="2.3.2.27"/>
    </reaction>
</comment>
<feature type="compositionally biased region" description="Basic and acidic residues" evidence="8">
    <location>
        <begin position="406"/>
        <end position="430"/>
    </location>
</feature>
<feature type="compositionally biased region" description="Basic and acidic residues" evidence="8">
    <location>
        <begin position="320"/>
        <end position="331"/>
    </location>
</feature>
<dbReference type="GO" id="GO:0016567">
    <property type="term" value="P:protein ubiquitination"/>
    <property type="evidence" value="ECO:0007669"/>
    <property type="project" value="UniProtKB-UniPathway"/>
</dbReference>
<dbReference type="CDD" id="cd16531">
    <property type="entry name" value="RING-HC_RING1-like"/>
    <property type="match status" value="1"/>
</dbReference>
<keyword evidence="5" id="KW-0479">Metal-binding</keyword>
<evidence type="ECO:0000256" key="4">
    <source>
        <dbReference type="ARBA" id="ARBA00022679"/>
    </source>
</evidence>
<feature type="region of interest" description="Disordered" evidence="8">
    <location>
        <begin position="596"/>
        <end position="623"/>
    </location>
</feature>
<feature type="region of interest" description="Disordered" evidence="8">
    <location>
        <begin position="758"/>
        <end position="800"/>
    </location>
</feature>
<keyword evidence="6" id="KW-0863">Zinc-finger</keyword>